<gene>
    <name evidence="1" type="ORF">PIQ37_10280</name>
</gene>
<evidence type="ECO:0000313" key="2">
    <source>
        <dbReference type="Proteomes" id="UP001486626"/>
    </source>
</evidence>
<keyword evidence="2" id="KW-1185">Reference proteome</keyword>
<sequence length="74" mass="7600">MALATQVCAVRWRTCSVVLAVDKPVQWRGASVGAVGGSSGWQRWAHTAAAPHAAAAWAAIAAGTAIASPRGWMD</sequence>
<evidence type="ECO:0000313" key="1">
    <source>
        <dbReference type="EMBL" id="MEL4891814.1"/>
    </source>
</evidence>
<dbReference type="RefSeq" id="WP_342073387.1">
    <property type="nucleotide sequence ID" value="NZ_JAQJCQ010000007.1"/>
</dbReference>
<reference evidence="1 2" key="1">
    <citation type="journal article" date="2024" name="FEMS Microbiol. Lett.">
        <title>Xanthomonas protegens sp. nov., a novel rice seed-associated bacterium, provides in vivo protection against X. oryzae pv. oryzae, the bacterial leaf blight pathogen.</title>
        <authorList>
            <person name="Rana R."/>
            <person name="Sharma A."/>
            <person name="Madhavan V.N."/>
            <person name="Korpole S."/>
            <person name="Sonti R.V."/>
            <person name="Patel H.K."/>
            <person name="Patil P.B."/>
        </authorList>
    </citation>
    <scope>NUCLEOTIDE SEQUENCE [LARGE SCALE GENOMIC DNA]</scope>
    <source>
        <strain evidence="1 2">PPL118</strain>
    </source>
</reference>
<dbReference type="EMBL" id="JAQJCQ010000007">
    <property type="protein sequence ID" value="MEL4891814.1"/>
    <property type="molecule type" value="Genomic_DNA"/>
</dbReference>
<organism evidence="1 2">
    <name type="scientific">Xanthomonas protegens</name>
    <dbReference type="NCBI Taxonomy" id="3380705"/>
    <lineage>
        <taxon>Bacteria</taxon>
        <taxon>Pseudomonadati</taxon>
        <taxon>Pseudomonadota</taxon>
        <taxon>Gammaproteobacteria</taxon>
        <taxon>Lysobacterales</taxon>
        <taxon>Lysobacteraceae</taxon>
        <taxon>Xanthomonas</taxon>
    </lineage>
</organism>
<comment type="caution">
    <text evidence="1">The sequence shown here is derived from an EMBL/GenBank/DDBJ whole genome shotgun (WGS) entry which is preliminary data.</text>
</comment>
<dbReference type="Proteomes" id="UP001486626">
    <property type="component" value="Unassembled WGS sequence"/>
</dbReference>
<name>A0ABU9LAR6_9XANT</name>
<protein>
    <submittedName>
        <fullName evidence="1">Uncharacterized protein</fullName>
    </submittedName>
</protein>
<proteinExistence type="predicted"/>
<accession>A0ABU9LAR6</accession>